<dbReference type="AlphaFoldDB" id="A0A6H1ZXP6"/>
<reference evidence="1" key="1">
    <citation type="submission" date="2020-03" db="EMBL/GenBank/DDBJ databases">
        <title>The deep terrestrial virosphere.</title>
        <authorList>
            <person name="Holmfeldt K."/>
            <person name="Nilsson E."/>
            <person name="Simone D."/>
            <person name="Lopez-Fernandez M."/>
            <person name="Wu X."/>
            <person name="de Brujin I."/>
            <person name="Lundin D."/>
            <person name="Andersson A."/>
            <person name="Bertilsson S."/>
            <person name="Dopson M."/>
        </authorList>
    </citation>
    <scope>NUCLEOTIDE SEQUENCE</scope>
    <source>
        <strain evidence="1">TM448A02410</strain>
    </source>
</reference>
<evidence type="ECO:0000313" key="1">
    <source>
        <dbReference type="EMBL" id="QJA51980.1"/>
    </source>
</evidence>
<organism evidence="1">
    <name type="scientific">viral metagenome</name>
    <dbReference type="NCBI Taxonomy" id="1070528"/>
    <lineage>
        <taxon>unclassified sequences</taxon>
        <taxon>metagenomes</taxon>
        <taxon>organismal metagenomes</taxon>
    </lineage>
</organism>
<gene>
    <name evidence="1" type="ORF">TM448A02410_0003</name>
</gene>
<proteinExistence type="predicted"/>
<dbReference type="EMBL" id="MT144303">
    <property type="protein sequence ID" value="QJA51980.1"/>
    <property type="molecule type" value="Genomic_DNA"/>
</dbReference>
<accession>A0A6H1ZXP6</accession>
<name>A0A6H1ZXP6_9ZZZZ</name>
<protein>
    <submittedName>
        <fullName evidence="1">Uncharacterized protein</fullName>
    </submittedName>
</protein>
<sequence length="248" mass="29725">MRLIEVPFLDFKKMIGNVWCSVRWKNLNKGKYRSPSEWIYAEFKIDERDSADLRRFDLSVIKKYEKFESTLTEMYKGDFVSVINYDEGSVYIVGYKGVTKKYKEYKERLRIKIKPFINDRAAINIKRVKVLLDAFPSLHPELKRLYDKGINDRYILKKIRTKFPEIKFSENKIIMWRKLYDLPANKTYYYTCRIDEKVESEILKFYKKGLNDLEIGIAMGINPRKIAIWRNKNNLGHNFKRVPISTDQ</sequence>